<dbReference type="GO" id="GO:0019563">
    <property type="term" value="P:glycerol catabolic process"/>
    <property type="evidence" value="ECO:0007669"/>
    <property type="project" value="TreeGrafter"/>
</dbReference>
<protein>
    <recommendedName>
        <fullName evidence="9 10">Triosephosphate isomerase</fullName>
        <shortName evidence="9">TIM</shortName>
        <shortName evidence="9">TPI</shortName>
        <ecNumber evidence="9 10">5.3.1.1</ecNumber>
    </recommendedName>
    <alternativeName>
        <fullName evidence="9">Triose-phosphate isomerase</fullName>
    </alternativeName>
</protein>
<comment type="pathway">
    <text evidence="2 9 10">Carbohydrate degradation; glycolysis; D-glyceraldehyde 3-phosphate from glycerone phosphate: step 1/1.</text>
</comment>
<accession>A0A178MZE6</accession>
<comment type="catalytic activity">
    <reaction evidence="1">
        <text>L-erythrulose 1-phosphate = D-erythrulose 4-phosphate</text>
        <dbReference type="Rhea" id="RHEA:49588"/>
        <dbReference type="ChEBI" id="CHEBI:58002"/>
        <dbReference type="ChEBI" id="CHEBI:90796"/>
        <dbReference type="EC" id="5.3.1.33"/>
    </reaction>
</comment>
<comment type="pathway">
    <text evidence="9 10">Carbohydrate biosynthesis; gluconeogenesis.</text>
</comment>
<evidence type="ECO:0000256" key="10">
    <source>
        <dbReference type="RuleBase" id="RU363013"/>
    </source>
</evidence>
<dbReference type="GO" id="GO:0035556">
    <property type="term" value="P:intracellular signal transduction"/>
    <property type="evidence" value="ECO:0007669"/>
    <property type="project" value="InterPro"/>
</dbReference>
<dbReference type="PANTHER" id="PTHR21139">
    <property type="entry name" value="TRIOSEPHOSPHATE ISOMERASE"/>
    <property type="match status" value="1"/>
</dbReference>
<keyword evidence="8 9" id="KW-0413">Isomerase</keyword>
<evidence type="ECO:0000259" key="11">
    <source>
        <dbReference type="PROSITE" id="PS50008"/>
    </source>
</evidence>
<feature type="active site" description="Proton acceptor" evidence="9">
    <location>
        <position position="168"/>
    </location>
</feature>
<dbReference type="AlphaFoldDB" id="A0A178MZE6"/>
<reference evidence="12 13" key="1">
    <citation type="submission" date="2016-04" db="EMBL/GenBank/DDBJ databases">
        <title>Draft genome sequence of freshwater magnetotactic bacteria Magnetospirillum marisnigri SP-1 and Magnetospirillum moscoviense BB-1.</title>
        <authorList>
            <person name="Koziaeva V."/>
            <person name="Dziuba M.V."/>
            <person name="Ivanov T.M."/>
            <person name="Kuznetsov B."/>
            <person name="Grouzdev D.S."/>
        </authorList>
    </citation>
    <scope>NUCLEOTIDE SEQUENCE [LARGE SCALE GENOMIC DNA]</scope>
    <source>
        <strain evidence="12 13">BB-1</strain>
    </source>
</reference>
<comment type="subunit">
    <text evidence="9 10">Homodimer.</text>
</comment>
<dbReference type="GO" id="GO:0005829">
    <property type="term" value="C:cytosol"/>
    <property type="evidence" value="ECO:0007669"/>
    <property type="project" value="TreeGrafter"/>
</dbReference>
<dbReference type="PROSITE" id="PS51440">
    <property type="entry name" value="TIM_2"/>
    <property type="match status" value="1"/>
</dbReference>
<dbReference type="PROSITE" id="PS00171">
    <property type="entry name" value="TIM_1"/>
    <property type="match status" value="1"/>
</dbReference>
<evidence type="ECO:0000256" key="2">
    <source>
        <dbReference type="ARBA" id="ARBA00004680"/>
    </source>
</evidence>
<dbReference type="NCBIfam" id="TIGR00419">
    <property type="entry name" value="tim"/>
    <property type="match status" value="1"/>
</dbReference>
<evidence type="ECO:0000256" key="7">
    <source>
        <dbReference type="ARBA" id="ARBA00023152"/>
    </source>
</evidence>
<dbReference type="GO" id="GO:0006629">
    <property type="term" value="P:lipid metabolic process"/>
    <property type="evidence" value="ECO:0007669"/>
    <property type="project" value="InterPro"/>
</dbReference>
<dbReference type="GO" id="GO:0004435">
    <property type="term" value="F:phosphatidylinositol-4,5-bisphosphate phospholipase C activity"/>
    <property type="evidence" value="ECO:0007669"/>
    <property type="project" value="InterPro"/>
</dbReference>
<dbReference type="GO" id="GO:0046166">
    <property type="term" value="P:glyceraldehyde-3-phosphate biosynthetic process"/>
    <property type="evidence" value="ECO:0007669"/>
    <property type="project" value="TreeGrafter"/>
</dbReference>
<dbReference type="STRING" id="1437059.A6A05_06265"/>
<evidence type="ECO:0000256" key="4">
    <source>
        <dbReference type="ARBA" id="ARBA00007422"/>
    </source>
</evidence>
<dbReference type="EMBL" id="LWQU01000032">
    <property type="protein sequence ID" value="OAN64483.1"/>
    <property type="molecule type" value="Genomic_DNA"/>
</dbReference>
<keyword evidence="7 9" id="KW-0324">Glycolysis</keyword>
<sequence length="252" mass="26012">MSRRPLIAGNWKMNGLKADGIALADGVAAKRRAEPDLACDVLVCPPFLLVSDVARAVAGSGLAVGGQDCHAKTSGAHTGDTSPVMLKDAGCSHVILGHSERRTDHGETDAEVKAKAAAAHAAGLVAIVCIGETLAQRDGGETLEVNRRQLKGSLPEGANADNTVIAYEPVWAIGTGRVASPEQAQEVHAAIRAELVKLVGETEAGKMRILYGGSMKPENAAQLIALPDVDGGLIGGASLKVEDFWAIARNCG</sequence>
<evidence type="ECO:0000256" key="6">
    <source>
        <dbReference type="ARBA" id="ARBA00022490"/>
    </source>
</evidence>
<keyword evidence="5 9" id="KW-0312">Gluconeogenesis</keyword>
<dbReference type="CDD" id="cd00311">
    <property type="entry name" value="TIM"/>
    <property type="match status" value="1"/>
</dbReference>
<dbReference type="InterPro" id="IPR020861">
    <property type="entry name" value="Triosephosphate_isomerase_AS"/>
</dbReference>
<feature type="binding site" evidence="9">
    <location>
        <position position="174"/>
    </location>
    <ligand>
        <name>substrate</name>
    </ligand>
</feature>
<keyword evidence="6 9" id="KW-0963">Cytoplasm</keyword>
<dbReference type="UniPathway" id="UPA00138"/>
<feature type="domain" description="PI-PLC Y-box" evidence="11">
    <location>
        <begin position="134"/>
        <end position="218"/>
    </location>
</feature>
<dbReference type="GO" id="GO:0004807">
    <property type="term" value="F:triose-phosphate isomerase activity"/>
    <property type="evidence" value="ECO:0007669"/>
    <property type="project" value="UniProtKB-UniRule"/>
</dbReference>
<organism evidence="12 13">
    <name type="scientific">Magnetospirillum moscoviense</name>
    <dbReference type="NCBI Taxonomy" id="1437059"/>
    <lineage>
        <taxon>Bacteria</taxon>
        <taxon>Pseudomonadati</taxon>
        <taxon>Pseudomonadota</taxon>
        <taxon>Alphaproteobacteria</taxon>
        <taxon>Rhodospirillales</taxon>
        <taxon>Rhodospirillaceae</taxon>
        <taxon>Magnetospirillum</taxon>
    </lineage>
</organism>
<dbReference type="SUPFAM" id="SSF51351">
    <property type="entry name" value="Triosephosphate isomerase (TIM)"/>
    <property type="match status" value="1"/>
</dbReference>
<proteinExistence type="inferred from homology"/>
<dbReference type="UniPathway" id="UPA00109">
    <property type="reaction ID" value="UER00189"/>
</dbReference>
<comment type="pathway">
    <text evidence="3">Carbohydrate metabolism; erythritol degradation.</text>
</comment>
<dbReference type="GO" id="GO:0006096">
    <property type="term" value="P:glycolytic process"/>
    <property type="evidence" value="ECO:0007669"/>
    <property type="project" value="UniProtKB-UniRule"/>
</dbReference>
<dbReference type="PANTHER" id="PTHR21139:SF42">
    <property type="entry name" value="TRIOSEPHOSPHATE ISOMERASE"/>
    <property type="match status" value="1"/>
</dbReference>
<feature type="binding site" evidence="9">
    <location>
        <begin position="235"/>
        <end position="236"/>
    </location>
    <ligand>
        <name>substrate</name>
    </ligand>
</feature>
<evidence type="ECO:0000256" key="9">
    <source>
        <dbReference type="HAMAP-Rule" id="MF_00147"/>
    </source>
</evidence>
<name>A0A178MZE6_9PROT</name>
<gene>
    <name evidence="9" type="primary">tpiA</name>
    <name evidence="12" type="ORF">A6A05_06265</name>
</gene>
<comment type="function">
    <text evidence="9">Involved in the gluconeogenesis. Catalyzes stereospecifically the conversion of dihydroxyacetone phosphate (DHAP) to D-glyceraldehyde-3-phosphate (G3P).</text>
</comment>
<keyword evidence="13" id="KW-1185">Reference proteome</keyword>
<dbReference type="FunFam" id="3.20.20.70:FF:000016">
    <property type="entry name" value="Triosephosphate isomerase"/>
    <property type="match status" value="1"/>
</dbReference>
<dbReference type="HAMAP" id="MF_00147_B">
    <property type="entry name" value="TIM_B"/>
    <property type="match status" value="1"/>
</dbReference>
<comment type="caution">
    <text evidence="12">The sequence shown here is derived from an EMBL/GenBank/DDBJ whole genome shotgun (WGS) entry which is preliminary data.</text>
</comment>
<feature type="active site" description="Electrophile" evidence="9">
    <location>
        <position position="98"/>
    </location>
</feature>
<dbReference type="GO" id="GO:0006094">
    <property type="term" value="P:gluconeogenesis"/>
    <property type="evidence" value="ECO:0007669"/>
    <property type="project" value="UniProtKB-UniRule"/>
</dbReference>
<evidence type="ECO:0000256" key="3">
    <source>
        <dbReference type="ARBA" id="ARBA00004939"/>
    </source>
</evidence>
<dbReference type="Proteomes" id="UP000078543">
    <property type="component" value="Unassembled WGS sequence"/>
</dbReference>
<evidence type="ECO:0000256" key="8">
    <source>
        <dbReference type="ARBA" id="ARBA00023235"/>
    </source>
</evidence>
<dbReference type="InterPro" id="IPR035990">
    <property type="entry name" value="TIM_sf"/>
</dbReference>
<dbReference type="UniPathway" id="UPA01066"/>
<dbReference type="RefSeq" id="WP_068496928.1">
    <property type="nucleotide sequence ID" value="NZ_LWQU01000032.1"/>
</dbReference>
<comment type="similarity">
    <text evidence="4 9 10">Belongs to the triosephosphate isomerase family.</text>
</comment>
<evidence type="ECO:0000256" key="1">
    <source>
        <dbReference type="ARBA" id="ARBA00000148"/>
    </source>
</evidence>
<dbReference type="InterPro" id="IPR022896">
    <property type="entry name" value="TrioseP_Isoase_bac/euk"/>
</dbReference>
<dbReference type="OrthoDB" id="9809429at2"/>
<dbReference type="PROSITE" id="PS50008">
    <property type="entry name" value="PIPLC_Y_DOMAIN"/>
    <property type="match status" value="1"/>
</dbReference>
<dbReference type="InterPro" id="IPR001711">
    <property type="entry name" value="PLipase_C_Pinositol-sp_Y"/>
</dbReference>
<evidence type="ECO:0000256" key="5">
    <source>
        <dbReference type="ARBA" id="ARBA00022432"/>
    </source>
</evidence>
<dbReference type="Gene3D" id="3.20.20.70">
    <property type="entry name" value="Aldolase class I"/>
    <property type="match status" value="1"/>
</dbReference>
<dbReference type="EC" id="5.3.1.1" evidence="9 10"/>
<comment type="catalytic activity">
    <reaction evidence="9 10">
        <text>D-glyceraldehyde 3-phosphate = dihydroxyacetone phosphate</text>
        <dbReference type="Rhea" id="RHEA:18585"/>
        <dbReference type="ChEBI" id="CHEBI:57642"/>
        <dbReference type="ChEBI" id="CHEBI:59776"/>
        <dbReference type="EC" id="5.3.1.1"/>
    </reaction>
</comment>
<feature type="binding site" evidence="9">
    <location>
        <begin position="10"/>
        <end position="12"/>
    </location>
    <ligand>
        <name>substrate</name>
    </ligand>
</feature>
<feature type="binding site" evidence="9">
    <location>
        <position position="214"/>
    </location>
    <ligand>
        <name>substrate</name>
    </ligand>
</feature>
<dbReference type="InterPro" id="IPR000652">
    <property type="entry name" value="Triosephosphate_isomerase"/>
</dbReference>
<dbReference type="InterPro" id="IPR013785">
    <property type="entry name" value="Aldolase_TIM"/>
</dbReference>
<evidence type="ECO:0000313" key="13">
    <source>
        <dbReference type="Proteomes" id="UP000078543"/>
    </source>
</evidence>
<dbReference type="Pfam" id="PF00121">
    <property type="entry name" value="TIM"/>
    <property type="match status" value="1"/>
</dbReference>
<evidence type="ECO:0000313" key="12">
    <source>
        <dbReference type="EMBL" id="OAN64483.1"/>
    </source>
</evidence>
<comment type="subcellular location">
    <subcellularLocation>
        <location evidence="9 10">Cytoplasm</location>
    </subcellularLocation>
</comment>